<feature type="transmembrane region" description="Helical" evidence="1">
    <location>
        <begin position="121"/>
        <end position="143"/>
    </location>
</feature>
<keyword evidence="1" id="KW-0812">Transmembrane</keyword>
<evidence type="ECO:0000256" key="1">
    <source>
        <dbReference type="SAM" id="Phobius"/>
    </source>
</evidence>
<keyword evidence="1" id="KW-1133">Transmembrane helix</keyword>
<protein>
    <submittedName>
        <fullName evidence="2">Uncharacterized protein</fullName>
    </submittedName>
</protein>
<sequence>MKYHHIKSPIKQIHIFIEYNMRLAVILLTVLVCIFFCDFSNAISNCSGYTNLNSCIERKNDYCAYCYVSDTCIQYDPCLGNKYNDICSNYTINPHLNIHSSGLSSLSCYNYTHGWVGSTFILMYIAASVIGLLFIFCGISLLFSGPVEYNNNESTIDRTANLYPILCGIVSGLYGSMQIILAVLCNVYYNNSNNITDYNYYISTIMAITFWSSNVGLFALLFLMNCLAGLYCLLAGNCDPYCQFIRKWYKIIRWRCCRCCNFGDHFDPDQYYEL</sequence>
<feature type="transmembrane region" description="Helical" evidence="1">
    <location>
        <begin position="163"/>
        <end position="189"/>
    </location>
</feature>
<feature type="transmembrane region" description="Helical" evidence="1">
    <location>
        <begin position="21"/>
        <end position="43"/>
    </location>
</feature>
<keyword evidence="1" id="KW-0472">Membrane</keyword>
<accession>A0A3G5A989</accession>
<name>A0A3G5A989_9VIRU</name>
<evidence type="ECO:0000313" key="2">
    <source>
        <dbReference type="EMBL" id="AYV82393.1"/>
    </source>
</evidence>
<gene>
    <name evidence="2" type="ORF">Homavirus43_5</name>
</gene>
<dbReference type="EMBL" id="MK072374">
    <property type="protein sequence ID" value="AYV82393.1"/>
    <property type="molecule type" value="Genomic_DNA"/>
</dbReference>
<proteinExistence type="predicted"/>
<reference evidence="2" key="1">
    <citation type="submission" date="2018-10" db="EMBL/GenBank/DDBJ databases">
        <title>Hidden diversity of soil giant viruses.</title>
        <authorList>
            <person name="Schulz F."/>
            <person name="Alteio L."/>
            <person name="Goudeau D."/>
            <person name="Ryan E.M."/>
            <person name="Malmstrom R.R."/>
            <person name="Blanchard J."/>
            <person name="Woyke T."/>
        </authorList>
    </citation>
    <scope>NUCLEOTIDE SEQUENCE</scope>
    <source>
        <strain evidence="2">HOV1</strain>
    </source>
</reference>
<organism evidence="2">
    <name type="scientific">Homavirus sp</name>
    <dbReference type="NCBI Taxonomy" id="2487769"/>
    <lineage>
        <taxon>Viruses</taxon>
        <taxon>Varidnaviria</taxon>
        <taxon>Bamfordvirae</taxon>
        <taxon>Nucleocytoviricota</taxon>
        <taxon>Megaviricetes</taxon>
        <taxon>Imitervirales</taxon>
        <taxon>Mimiviridae</taxon>
        <taxon>Klosneuvirinae</taxon>
    </lineage>
</organism>